<dbReference type="PROSITE" id="PS50109">
    <property type="entry name" value="HIS_KIN"/>
    <property type="match status" value="1"/>
</dbReference>
<dbReference type="SMART" id="SM00388">
    <property type="entry name" value="HisKA"/>
    <property type="match status" value="1"/>
</dbReference>
<evidence type="ECO:0000313" key="16">
    <source>
        <dbReference type="Proteomes" id="UP001428817"/>
    </source>
</evidence>
<protein>
    <recommendedName>
        <fullName evidence="3">histidine kinase</fullName>
        <ecNumber evidence="3">2.7.13.3</ecNumber>
    </recommendedName>
</protein>
<dbReference type="Proteomes" id="UP001428817">
    <property type="component" value="Unassembled WGS sequence"/>
</dbReference>
<keyword evidence="6 12" id="KW-0812">Transmembrane</keyword>
<dbReference type="Pfam" id="PF00512">
    <property type="entry name" value="HisKA"/>
    <property type="match status" value="1"/>
</dbReference>
<dbReference type="InterPro" id="IPR005467">
    <property type="entry name" value="His_kinase_dom"/>
</dbReference>
<evidence type="ECO:0000256" key="10">
    <source>
        <dbReference type="ARBA" id="ARBA00023136"/>
    </source>
</evidence>
<evidence type="ECO:0000256" key="6">
    <source>
        <dbReference type="ARBA" id="ARBA00022692"/>
    </source>
</evidence>
<dbReference type="InterPro" id="IPR003661">
    <property type="entry name" value="HisK_dim/P_dom"/>
</dbReference>
<feature type="transmembrane region" description="Helical" evidence="12">
    <location>
        <begin position="12"/>
        <end position="34"/>
    </location>
</feature>
<evidence type="ECO:0000259" key="14">
    <source>
        <dbReference type="PROSITE" id="PS50885"/>
    </source>
</evidence>
<sequence length="376" mass="39707">MPVRLTARARLAAVYIALVAVAGLVLVALTYLLVRNRPGNRVTRRGGPLEVRPPALPTLDQLRQETLNLLLTQSFVALAVVVVLAGVAGWLVAGWLLRPIRAISATAQRVSAGNLTERVPTTGPKDELTALAGTFNGMLDRVHQGIGERERLLDSQRLFVANAAHELRTPLTTMRTAIDVTLDGDPTRAELQAMIADISAAVDTSRHTLDGLLALAQGQAGSIRHDPLDLAEIARAVVGQAGAEARRRDIHLVADLHPAPTRGEETLLHRLAGNLVDNALRYNHPRGRVEVTTQTDGTSAVLRVVNTGPPVPPGDLARLFHPFVRGTGARVRAGSGAGLGLSIVAAIATAHDGAITSSTPPSGGLDLSIRLPRSTP</sequence>
<dbReference type="PANTHER" id="PTHR45436:SF5">
    <property type="entry name" value="SENSOR HISTIDINE KINASE TRCS"/>
    <property type="match status" value="1"/>
</dbReference>
<evidence type="ECO:0000256" key="3">
    <source>
        <dbReference type="ARBA" id="ARBA00012438"/>
    </source>
</evidence>
<dbReference type="InterPro" id="IPR036890">
    <property type="entry name" value="HATPase_C_sf"/>
</dbReference>
<dbReference type="PRINTS" id="PR00344">
    <property type="entry name" value="BCTRLSENSOR"/>
</dbReference>
<dbReference type="InterPro" id="IPR003660">
    <property type="entry name" value="HAMP_dom"/>
</dbReference>
<dbReference type="SMART" id="SM00387">
    <property type="entry name" value="HATPase_c"/>
    <property type="match status" value="1"/>
</dbReference>
<evidence type="ECO:0000256" key="9">
    <source>
        <dbReference type="ARBA" id="ARBA00023012"/>
    </source>
</evidence>
<dbReference type="Pfam" id="PF02518">
    <property type="entry name" value="HATPase_c"/>
    <property type="match status" value="1"/>
</dbReference>
<dbReference type="SMART" id="SM00304">
    <property type="entry name" value="HAMP"/>
    <property type="match status" value="1"/>
</dbReference>
<evidence type="ECO:0000256" key="12">
    <source>
        <dbReference type="SAM" id="Phobius"/>
    </source>
</evidence>
<evidence type="ECO:0000256" key="4">
    <source>
        <dbReference type="ARBA" id="ARBA00022553"/>
    </source>
</evidence>
<evidence type="ECO:0000313" key="15">
    <source>
        <dbReference type="EMBL" id="GAA5174503.1"/>
    </source>
</evidence>
<feature type="transmembrane region" description="Helical" evidence="12">
    <location>
        <begin position="75"/>
        <end position="97"/>
    </location>
</feature>
<evidence type="ECO:0000256" key="8">
    <source>
        <dbReference type="ARBA" id="ARBA00022989"/>
    </source>
</evidence>
<comment type="subcellular location">
    <subcellularLocation>
        <location evidence="2">Cell membrane</location>
    </subcellularLocation>
</comment>
<dbReference type="PROSITE" id="PS50885">
    <property type="entry name" value="HAMP"/>
    <property type="match status" value="1"/>
</dbReference>
<dbReference type="InterPro" id="IPR003594">
    <property type="entry name" value="HATPase_dom"/>
</dbReference>
<dbReference type="InterPro" id="IPR050428">
    <property type="entry name" value="TCS_sensor_his_kinase"/>
</dbReference>
<keyword evidence="5" id="KW-0808">Transferase</keyword>
<reference evidence="16" key="1">
    <citation type="journal article" date="2019" name="Int. J. Syst. Evol. Microbiol.">
        <title>The Global Catalogue of Microorganisms (GCM) 10K type strain sequencing project: providing services to taxonomists for standard genome sequencing and annotation.</title>
        <authorList>
            <consortium name="The Broad Institute Genomics Platform"/>
            <consortium name="The Broad Institute Genome Sequencing Center for Infectious Disease"/>
            <person name="Wu L."/>
            <person name="Ma J."/>
        </authorList>
    </citation>
    <scope>NUCLEOTIDE SEQUENCE [LARGE SCALE GENOMIC DNA]</scope>
    <source>
        <strain evidence="16">JCM 18303</strain>
    </source>
</reference>
<keyword evidence="16" id="KW-1185">Reference proteome</keyword>
<accession>A0ABP9RCC6</accession>
<dbReference type="SUPFAM" id="SSF158472">
    <property type="entry name" value="HAMP domain-like"/>
    <property type="match status" value="1"/>
</dbReference>
<feature type="domain" description="Histidine kinase" evidence="13">
    <location>
        <begin position="162"/>
        <end position="375"/>
    </location>
</feature>
<dbReference type="EMBL" id="BAABJP010000062">
    <property type="protein sequence ID" value="GAA5174503.1"/>
    <property type="molecule type" value="Genomic_DNA"/>
</dbReference>
<evidence type="ECO:0000259" key="13">
    <source>
        <dbReference type="PROSITE" id="PS50109"/>
    </source>
</evidence>
<organism evidence="15 16">
    <name type="scientific">Pseudonocardia eucalypti</name>
    <dbReference type="NCBI Taxonomy" id="648755"/>
    <lineage>
        <taxon>Bacteria</taxon>
        <taxon>Bacillati</taxon>
        <taxon>Actinomycetota</taxon>
        <taxon>Actinomycetes</taxon>
        <taxon>Pseudonocardiales</taxon>
        <taxon>Pseudonocardiaceae</taxon>
        <taxon>Pseudonocardia</taxon>
    </lineage>
</organism>
<dbReference type="Gene3D" id="6.10.340.10">
    <property type="match status" value="1"/>
</dbReference>
<dbReference type="CDD" id="cd06225">
    <property type="entry name" value="HAMP"/>
    <property type="match status" value="1"/>
</dbReference>
<dbReference type="InterPro" id="IPR036097">
    <property type="entry name" value="HisK_dim/P_sf"/>
</dbReference>
<name>A0ABP9RCC6_9PSEU</name>
<dbReference type="PANTHER" id="PTHR45436">
    <property type="entry name" value="SENSOR HISTIDINE KINASE YKOH"/>
    <property type="match status" value="1"/>
</dbReference>
<gene>
    <name evidence="15" type="ORF">GCM10023321_78480</name>
</gene>
<evidence type="ECO:0000256" key="5">
    <source>
        <dbReference type="ARBA" id="ARBA00022679"/>
    </source>
</evidence>
<dbReference type="CDD" id="cd00082">
    <property type="entry name" value="HisKA"/>
    <property type="match status" value="1"/>
</dbReference>
<evidence type="ECO:0000256" key="11">
    <source>
        <dbReference type="SAM" id="MobiDB-lite"/>
    </source>
</evidence>
<keyword evidence="4" id="KW-0597">Phosphoprotein</keyword>
<evidence type="ECO:0000256" key="1">
    <source>
        <dbReference type="ARBA" id="ARBA00000085"/>
    </source>
</evidence>
<dbReference type="SUPFAM" id="SSF55874">
    <property type="entry name" value="ATPase domain of HSP90 chaperone/DNA topoisomerase II/histidine kinase"/>
    <property type="match status" value="1"/>
</dbReference>
<dbReference type="InterPro" id="IPR004358">
    <property type="entry name" value="Sig_transdc_His_kin-like_C"/>
</dbReference>
<feature type="region of interest" description="Disordered" evidence="11">
    <location>
        <begin position="353"/>
        <end position="376"/>
    </location>
</feature>
<dbReference type="EC" id="2.7.13.3" evidence="3"/>
<keyword evidence="10 12" id="KW-0472">Membrane</keyword>
<evidence type="ECO:0000256" key="7">
    <source>
        <dbReference type="ARBA" id="ARBA00022777"/>
    </source>
</evidence>
<keyword evidence="8 12" id="KW-1133">Transmembrane helix</keyword>
<dbReference type="Gene3D" id="3.30.565.10">
    <property type="entry name" value="Histidine kinase-like ATPase, C-terminal domain"/>
    <property type="match status" value="1"/>
</dbReference>
<feature type="domain" description="HAMP" evidence="14">
    <location>
        <begin position="94"/>
        <end position="147"/>
    </location>
</feature>
<proteinExistence type="predicted"/>
<keyword evidence="15" id="KW-0547">Nucleotide-binding</keyword>
<evidence type="ECO:0000256" key="2">
    <source>
        <dbReference type="ARBA" id="ARBA00004236"/>
    </source>
</evidence>
<dbReference type="Pfam" id="PF00672">
    <property type="entry name" value="HAMP"/>
    <property type="match status" value="1"/>
</dbReference>
<dbReference type="GO" id="GO:0005524">
    <property type="term" value="F:ATP binding"/>
    <property type="evidence" value="ECO:0007669"/>
    <property type="project" value="UniProtKB-KW"/>
</dbReference>
<keyword evidence="15" id="KW-0067">ATP-binding</keyword>
<dbReference type="Gene3D" id="1.10.287.130">
    <property type="match status" value="1"/>
</dbReference>
<keyword evidence="7" id="KW-0418">Kinase</keyword>
<dbReference type="RefSeq" id="WP_345703518.1">
    <property type="nucleotide sequence ID" value="NZ_BAABJP010000062.1"/>
</dbReference>
<comment type="catalytic activity">
    <reaction evidence="1">
        <text>ATP + protein L-histidine = ADP + protein N-phospho-L-histidine.</text>
        <dbReference type="EC" id="2.7.13.3"/>
    </reaction>
</comment>
<dbReference type="SUPFAM" id="SSF47384">
    <property type="entry name" value="Homodimeric domain of signal transducing histidine kinase"/>
    <property type="match status" value="1"/>
</dbReference>
<comment type="caution">
    <text evidence="15">The sequence shown here is derived from an EMBL/GenBank/DDBJ whole genome shotgun (WGS) entry which is preliminary data.</text>
</comment>
<keyword evidence="9" id="KW-0902">Two-component regulatory system</keyword>